<dbReference type="AlphaFoldDB" id="A0A1H1RQA6"/>
<sequence>MGSLGTVVVVLVAVALLVAAFLQLRSGPLPFPAIITAALTCAVCYTVAGTVSSSGSGPSVPTVVGSLVGVLALVAMVVSLVPRRPQAEAGRDRRSPIVIAVAGTVIGAVGLLVHQLL</sequence>
<accession>A0A1H1RQA6</accession>
<feature type="transmembrane region" description="Helical" evidence="1">
    <location>
        <begin position="6"/>
        <end position="24"/>
    </location>
</feature>
<gene>
    <name evidence="2" type="ORF">SAMN04488570_1745</name>
</gene>
<evidence type="ECO:0000256" key="1">
    <source>
        <dbReference type="SAM" id="Phobius"/>
    </source>
</evidence>
<dbReference type="Proteomes" id="UP000198859">
    <property type="component" value="Chromosome I"/>
</dbReference>
<reference evidence="3" key="1">
    <citation type="submission" date="2016-10" db="EMBL/GenBank/DDBJ databases">
        <authorList>
            <person name="Varghese N."/>
            <person name="Submissions S."/>
        </authorList>
    </citation>
    <scope>NUCLEOTIDE SEQUENCE [LARGE SCALE GENOMIC DNA]</scope>
    <source>
        <strain evidence="3">DSM 22127</strain>
    </source>
</reference>
<keyword evidence="1" id="KW-0472">Membrane</keyword>
<evidence type="ECO:0000313" key="3">
    <source>
        <dbReference type="Proteomes" id="UP000198859"/>
    </source>
</evidence>
<protein>
    <submittedName>
        <fullName evidence="2">Uncharacterized protein</fullName>
    </submittedName>
</protein>
<organism evidence="2 3">
    <name type="scientific">Nocardioides scoriae</name>
    <dbReference type="NCBI Taxonomy" id="642780"/>
    <lineage>
        <taxon>Bacteria</taxon>
        <taxon>Bacillati</taxon>
        <taxon>Actinomycetota</taxon>
        <taxon>Actinomycetes</taxon>
        <taxon>Propionibacteriales</taxon>
        <taxon>Nocardioidaceae</taxon>
        <taxon>Nocardioides</taxon>
    </lineage>
</organism>
<proteinExistence type="predicted"/>
<name>A0A1H1RQA6_9ACTN</name>
<feature type="transmembrane region" description="Helical" evidence="1">
    <location>
        <begin position="31"/>
        <end position="51"/>
    </location>
</feature>
<feature type="transmembrane region" description="Helical" evidence="1">
    <location>
        <begin position="63"/>
        <end position="82"/>
    </location>
</feature>
<keyword evidence="3" id="KW-1185">Reference proteome</keyword>
<evidence type="ECO:0000313" key="2">
    <source>
        <dbReference type="EMBL" id="SDS37746.1"/>
    </source>
</evidence>
<feature type="transmembrane region" description="Helical" evidence="1">
    <location>
        <begin position="94"/>
        <end position="113"/>
    </location>
</feature>
<dbReference type="EMBL" id="LT629757">
    <property type="protein sequence ID" value="SDS37746.1"/>
    <property type="molecule type" value="Genomic_DNA"/>
</dbReference>
<dbReference type="RefSeq" id="WP_157682805.1">
    <property type="nucleotide sequence ID" value="NZ_LT629757.1"/>
</dbReference>
<keyword evidence="1" id="KW-1133">Transmembrane helix</keyword>
<keyword evidence="1" id="KW-0812">Transmembrane</keyword>